<name>A0A1G9UFK8_9ACTO</name>
<protein>
    <submittedName>
        <fullName evidence="6">Lipoprotein-releasing system ATP-binding protein</fullName>
    </submittedName>
</protein>
<dbReference type="Proteomes" id="UP000199671">
    <property type="component" value="Unassembled WGS sequence"/>
</dbReference>
<keyword evidence="2" id="KW-0813">Transport</keyword>
<dbReference type="InterPro" id="IPR027417">
    <property type="entry name" value="P-loop_NTPase"/>
</dbReference>
<evidence type="ECO:0000256" key="1">
    <source>
        <dbReference type="ARBA" id="ARBA00005417"/>
    </source>
</evidence>
<dbReference type="GO" id="GO:0016887">
    <property type="term" value="F:ATP hydrolysis activity"/>
    <property type="evidence" value="ECO:0007669"/>
    <property type="project" value="InterPro"/>
</dbReference>
<dbReference type="GO" id="GO:0089705">
    <property type="term" value="P:protein localization to outer membrane"/>
    <property type="evidence" value="ECO:0007669"/>
    <property type="project" value="TreeGrafter"/>
</dbReference>
<dbReference type="InterPro" id="IPR017911">
    <property type="entry name" value="MacB-like_ATP-bd"/>
</dbReference>
<dbReference type="GO" id="GO:0022857">
    <property type="term" value="F:transmembrane transporter activity"/>
    <property type="evidence" value="ECO:0007669"/>
    <property type="project" value="TreeGrafter"/>
</dbReference>
<dbReference type="Gene3D" id="3.40.50.300">
    <property type="entry name" value="P-loop containing nucleotide triphosphate hydrolases"/>
    <property type="match status" value="1"/>
</dbReference>
<keyword evidence="6" id="KW-0449">Lipoprotein</keyword>
<keyword evidence="3" id="KW-0547">Nucleotide-binding</keyword>
<feature type="domain" description="ABC transporter" evidence="5">
    <location>
        <begin position="18"/>
        <end position="240"/>
    </location>
</feature>
<keyword evidence="4 6" id="KW-0067">ATP-binding</keyword>
<organism evidence="6 7">
    <name type="scientific">Actinomyces ruminicola</name>
    <dbReference type="NCBI Taxonomy" id="332524"/>
    <lineage>
        <taxon>Bacteria</taxon>
        <taxon>Bacillati</taxon>
        <taxon>Actinomycetota</taxon>
        <taxon>Actinomycetes</taxon>
        <taxon>Actinomycetales</taxon>
        <taxon>Actinomycetaceae</taxon>
        <taxon>Actinomyces</taxon>
    </lineage>
</organism>
<evidence type="ECO:0000256" key="4">
    <source>
        <dbReference type="ARBA" id="ARBA00022840"/>
    </source>
</evidence>
<reference evidence="6 7" key="1">
    <citation type="submission" date="2016-10" db="EMBL/GenBank/DDBJ databases">
        <authorList>
            <person name="de Groot N.N."/>
        </authorList>
    </citation>
    <scope>NUCLEOTIDE SEQUENCE [LARGE SCALE GENOMIC DNA]</scope>
    <source>
        <strain evidence="6 7">KPR-7B</strain>
    </source>
</reference>
<dbReference type="SMART" id="SM00382">
    <property type="entry name" value="AAA"/>
    <property type="match status" value="1"/>
</dbReference>
<evidence type="ECO:0000313" key="7">
    <source>
        <dbReference type="Proteomes" id="UP000199671"/>
    </source>
</evidence>
<evidence type="ECO:0000256" key="3">
    <source>
        <dbReference type="ARBA" id="ARBA00022741"/>
    </source>
</evidence>
<dbReference type="OrthoDB" id="3266715at2"/>
<comment type="similarity">
    <text evidence="1">Belongs to the ABC transporter superfamily.</text>
</comment>
<evidence type="ECO:0000256" key="2">
    <source>
        <dbReference type="ARBA" id="ARBA00022448"/>
    </source>
</evidence>
<dbReference type="GO" id="GO:0005524">
    <property type="term" value="F:ATP binding"/>
    <property type="evidence" value="ECO:0007669"/>
    <property type="project" value="UniProtKB-KW"/>
</dbReference>
<accession>A0A1G9UFK8</accession>
<sequence>MTAHPSSVIPQPDTEAVLAVQGLTVSFGERTVLDALDLTLQASSTTALIGPSGSGKSTLLSAILGLLRADAGSITICGEAMQAGNSAATARIRRAHIGMVFQDGYLIDELTPVENIIVPALVAGTPATSAEERARAILAELGLTVQERATSSFSGGERQRIAIARALINSPQLLIADEPTGSLDPANRDRVMDTLVALPTQLGCAILLVTHDPVVAQRADHVMALADGKLTATVHQSGQAAGR</sequence>
<dbReference type="CDD" id="cd03255">
    <property type="entry name" value="ABC_MJ0796_LolCDE_FtsE"/>
    <property type="match status" value="1"/>
</dbReference>
<dbReference type="InterPro" id="IPR017871">
    <property type="entry name" value="ABC_transporter-like_CS"/>
</dbReference>
<dbReference type="AlphaFoldDB" id="A0A1G9UFK8"/>
<dbReference type="SUPFAM" id="SSF52540">
    <property type="entry name" value="P-loop containing nucleoside triphosphate hydrolases"/>
    <property type="match status" value="1"/>
</dbReference>
<gene>
    <name evidence="6" type="ORF">SAMN04487766_10481</name>
</gene>
<dbReference type="InterPro" id="IPR003439">
    <property type="entry name" value="ABC_transporter-like_ATP-bd"/>
</dbReference>
<dbReference type="PANTHER" id="PTHR24220">
    <property type="entry name" value="IMPORT ATP-BINDING PROTEIN"/>
    <property type="match status" value="1"/>
</dbReference>
<dbReference type="GO" id="GO:0005886">
    <property type="term" value="C:plasma membrane"/>
    <property type="evidence" value="ECO:0007669"/>
    <property type="project" value="TreeGrafter"/>
</dbReference>
<evidence type="ECO:0000313" key="6">
    <source>
        <dbReference type="EMBL" id="SDM58699.1"/>
    </source>
</evidence>
<evidence type="ECO:0000259" key="5">
    <source>
        <dbReference type="PROSITE" id="PS50893"/>
    </source>
</evidence>
<dbReference type="PROSITE" id="PS50893">
    <property type="entry name" value="ABC_TRANSPORTER_2"/>
    <property type="match status" value="1"/>
</dbReference>
<proteinExistence type="inferred from homology"/>
<dbReference type="PROSITE" id="PS00211">
    <property type="entry name" value="ABC_TRANSPORTER_1"/>
    <property type="match status" value="1"/>
</dbReference>
<dbReference type="InterPro" id="IPR015854">
    <property type="entry name" value="ABC_transpr_LolD-like"/>
</dbReference>
<dbReference type="InterPro" id="IPR003593">
    <property type="entry name" value="AAA+_ATPase"/>
</dbReference>
<dbReference type="Pfam" id="PF00005">
    <property type="entry name" value="ABC_tran"/>
    <property type="match status" value="1"/>
</dbReference>
<dbReference type="PANTHER" id="PTHR24220:SF689">
    <property type="entry name" value="LIPOPROTEIN-RELEASING SYSTEM ATP-BINDING PROTEIN LOLD"/>
    <property type="match status" value="1"/>
</dbReference>
<dbReference type="EMBL" id="FNHU01000004">
    <property type="protein sequence ID" value="SDM58699.1"/>
    <property type="molecule type" value="Genomic_DNA"/>
</dbReference>
<dbReference type="GO" id="GO:0044874">
    <property type="term" value="P:lipoprotein localization to outer membrane"/>
    <property type="evidence" value="ECO:0007669"/>
    <property type="project" value="TreeGrafter"/>
</dbReference>